<dbReference type="GO" id="GO:0004342">
    <property type="term" value="F:glucosamine-6-phosphate deaminase activity"/>
    <property type="evidence" value="ECO:0007669"/>
    <property type="project" value="UniProtKB-EC"/>
</dbReference>
<dbReference type="CDD" id="cd01399">
    <property type="entry name" value="GlcN6P_deaminase"/>
    <property type="match status" value="1"/>
</dbReference>
<dbReference type="AlphaFoldDB" id="A0A518ESF6"/>
<dbReference type="RefSeq" id="WP_419191301.1">
    <property type="nucleotide sequence ID" value="NZ_CP036434.1"/>
</dbReference>
<feature type="domain" description="Glucosamine/galactosamine-6-phosphate isomerase" evidence="1">
    <location>
        <begin position="20"/>
        <end position="239"/>
    </location>
</feature>
<keyword evidence="3" id="KW-1185">Reference proteome</keyword>
<keyword evidence="2" id="KW-0378">Hydrolase</keyword>
<reference evidence="2 3" key="1">
    <citation type="submission" date="2019-02" db="EMBL/GenBank/DDBJ databases">
        <title>Deep-cultivation of Planctomycetes and their phenomic and genomic characterization uncovers novel biology.</title>
        <authorList>
            <person name="Wiegand S."/>
            <person name="Jogler M."/>
            <person name="Boedeker C."/>
            <person name="Pinto D."/>
            <person name="Vollmers J."/>
            <person name="Rivas-Marin E."/>
            <person name="Kohn T."/>
            <person name="Peeters S.H."/>
            <person name="Heuer A."/>
            <person name="Rast P."/>
            <person name="Oberbeckmann S."/>
            <person name="Bunk B."/>
            <person name="Jeske O."/>
            <person name="Meyerdierks A."/>
            <person name="Storesund J.E."/>
            <person name="Kallscheuer N."/>
            <person name="Luecker S."/>
            <person name="Lage O.M."/>
            <person name="Pohl T."/>
            <person name="Merkel B.J."/>
            <person name="Hornburger P."/>
            <person name="Mueller R.-W."/>
            <person name="Bruemmer F."/>
            <person name="Labrenz M."/>
            <person name="Spormann A.M."/>
            <person name="Op den Camp H."/>
            <person name="Overmann J."/>
            <person name="Amann R."/>
            <person name="Jetten M.S.M."/>
            <person name="Mascher T."/>
            <person name="Medema M.H."/>
            <person name="Devos D.P."/>
            <person name="Kaster A.-K."/>
            <person name="Ovreas L."/>
            <person name="Rohde M."/>
            <person name="Galperin M.Y."/>
            <person name="Jogler C."/>
        </authorList>
    </citation>
    <scope>NUCLEOTIDE SEQUENCE [LARGE SCALE GENOMIC DNA]</scope>
    <source>
        <strain evidence="2 3">Poly30</strain>
    </source>
</reference>
<dbReference type="SUPFAM" id="SSF100950">
    <property type="entry name" value="NagB/RpiA/CoA transferase-like"/>
    <property type="match status" value="1"/>
</dbReference>
<evidence type="ECO:0000313" key="3">
    <source>
        <dbReference type="Proteomes" id="UP000320390"/>
    </source>
</evidence>
<gene>
    <name evidence="2" type="primary">nagB</name>
    <name evidence="2" type="ORF">Poly30_25470</name>
</gene>
<dbReference type="InterPro" id="IPR037171">
    <property type="entry name" value="NagB/RpiA_transferase-like"/>
</dbReference>
<proteinExistence type="predicted"/>
<dbReference type="GO" id="GO:0005975">
    <property type="term" value="P:carbohydrate metabolic process"/>
    <property type="evidence" value="ECO:0007669"/>
    <property type="project" value="InterPro"/>
</dbReference>
<dbReference type="PROSITE" id="PS01161">
    <property type="entry name" value="GLC_GALNAC_ISOMERASE"/>
    <property type="match status" value="1"/>
</dbReference>
<dbReference type="Gene3D" id="3.40.50.1360">
    <property type="match status" value="1"/>
</dbReference>
<name>A0A518ESF6_9BACT</name>
<accession>A0A518ESF6</accession>
<dbReference type="EMBL" id="CP036434">
    <property type="protein sequence ID" value="QDV07028.1"/>
    <property type="molecule type" value="Genomic_DNA"/>
</dbReference>
<dbReference type="Proteomes" id="UP000320390">
    <property type="component" value="Chromosome"/>
</dbReference>
<dbReference type="InterPro" id="IPR018321">
    <property type="entry name" value="Glucosamine6P_isomerase_CS"/>
</dbReference>
<dbReference type="PANTHER" id="PTHR42892">
    <property type="entry name" value="GLUCOSAMINE-6-PHOSPHATE DEAMINASE-LIKE PROTEIN BT_0258-RELATED"/>
    <property type="match status" value="1"/>
</dbReference>
<protein>
    <submittedName>
        <fullName evidence="2">Glucosamine-6-phosphate deaminase 1</fullName>
        <ecNumber evidence="2">3.5.99.6</ecNumber>
    </submittedName>
</protein>
<evidence type="ECO:0000259" key="1">
    <source>
        <dbReference type="Pfam" id="PF01182"/>
    </source>
</evidence>
<organism evidence="2 3">
    <name type="scientific">Saltatorellus ferox</name>
    <dbReference type="NCBI Taxonomy" id="2528018"/>
    <lineage>
        <taxon>Bacteria</taxon>
        <taxon>Pseudomonadati</taxon>
        <taxon>Planctomycetota</taxon>
        <taxon>Planctomycetia</taxon>
        <taxon>Planctomycetia incertae sedis</taxon>
        <taxon>Saltatorellus</taxon>
    </lineage>
</organism>
<dbReference type="EC" id="3.5.99.6" evidence="2"/>
<dbReference type="GO" id="GO:0006044">
    <property type="term" value="P:N-acetylglucosamine metabolic process"/>
    <property type="evidence" value="ECO:0007669"/>
    <property type="project" value="InterPro"/>
</dbReference>
<sequence length="252" mass="26843">MEKSSRPPIVTIHGSADEGAVAAALELADLVEAKPDAVLGLATGGTMVGVYAAFVREARARSLDVSRVRTFNLDEYLGLAVDDAKRFRHFMELHLFGPLSIPSEHAHFPDAERAQTDAVGAARDYESAIEAAGGIDLQLLGIGRNGHIAFNEPGSSPDSRTRVIELHGATRADAAPSFGGLAGTPERAITMGMGTILEARALRVLAFGEAKAPVVERMLHGEEDPETPCTFLRGRHGDLAVHLDRDAARLLH</sequence>
<dbReference type="InterPro" id="IPR006148">
    <property type="entry name" value="Glc/Gal-6P_isomerase"/>
</dbReference>
<dbReference type="PANTHER" id="PTHR42892:SF1">
    <property type="entry name" value="GLUCOSAMINE-6-PHOSPHATE ISOMERASE"/>
    <property type="match status" value="1"/>
</dbReference>
<evidence type="ECO:0000313" key="2">
    <source>
        <dbReference type="EMBL" id="QDV07028.1"/>
    </source>
</evidence>
<dbReference type="InterPro" id="IPR004547">
    <property type="entry name" value="Glucosamine6P_isomerase"/>
</dbReference>
<dbReference type="InterPro" id="IPR052960">
    <property type="entry name" value="GlcN6P_deaminase-like"/>
</dbReference>
<dbReference type="Pfam" id="PF01182">
    <property type="entry name" value="Glucosamine_iso"/>
    <property type="match status" value="1"/>
</dbReference>